<dbReference type="PANTHER" id="PTHR45651:SF68">
    <property type="entry name" value="ION TRANSPORT DOMAIN-CONTAINING PROTEIN"/>
    <property type="match status" value="1"/>
</dbReference>
<organism evidence="4 5">
    <name type="scientific">Malus domestica</name>
    <name type="common">Apple</name>
    <name type="synonym">Pyrus malus</name>
    <dbReference type="NCBI Taxonomy" id="3750"/>
    <lineage>
        <taxon>Eukaryota</taxon>
        <taxon>Viridiplantae</taxon>
        <taxon>Streptophyta</taxon>
        <taxon>Embryophyta</taxon>
        <taxon>Tracheophyta</taxon>
        <taxon>Spermatophyta</taxon>
        <taxon>Magnoliopsida</taxon>
        <taxon>eudicotyledons</taxon>
        <taxon>Gunneridae</taxon>
        <taxon>Pentapetalae</taxon>
        <taxon>rosids</taxon>
        <taxon>fabids</taxon>
        <taxon>Rosales</taxon>
        <taxon>Rosaceae</taxon>
        <taxon>Amygdaloideae</taxon>
        <taxon>Maleae</taxon>
        <taxon>Malus</taxon>
    </lineage>
</organism>
<keyword evidence="5" id="KW-1185">Reference proteome</keyword>
<keyword evidence="1" id="KW-0406">Ion transport</keyword>
<feature type="domain" description="Cyclic nucleotide-binding" evidence="3">
    <location>
        <begin position="83"/>
        <end position="128"/>
    </location>
</feature>
<dbReference type="EMBL" id="RDQH01000330">
    <property type="protein sequence ID" value="RXI02242.1"/>
    <property type="molecule type" value="Genomic_DNA"/>
</dbReference>
<dbReference type="CDD" id="cd00038">
    <property type="entry name" value="CAP_ED"/>
    <property type="match status" value="1"/>
</dbReference>
<dbReference type="InterPro" id="IPR014710">
    <property type="entry name" value="RmlC-like_jellyroll"/>
</dbReference>
<protein>
    <recommendedName>
        <fullName evidence="3">Cyclic nucleotide-binding domain-containing protein</fullName>
    </recommendedName>
</protein>
<dbReference type="GO" id="GO:0016020">
    <property type="term" value="C:membrane"/>
    <property type="evidence" value="ECO:0007669"/>
    <property type="project" value="UniProtKB-SubCell"/>
</dbReference>
<keyword evidence="1" id="KW-0813">Transport</keyword>
<evidence type="ECO:0000313" key="4">
    <source>
        <dbReference type="EMBL" id="RXI02242.1"/>
    </source>
</evidence>
<accession>A0A498K9Y8</accession>
<dbReference type="InterPro" id="IPR018490">
    <property type="entry name" value="cNMP-bd_dom_sf"/>
</dbReference>
<evidence type="ECO:0000256" key="2">
    <source>
        <dbReference type="ARBA" id="ARBA00023303"/>
    </source>
</evidence>
<dbReference type="PROSITE" id="PS50042">
    <property type="entry name" value="CNMP_BINDING_3"/>
    <property type="match status" value="1"/>
</dbReference>
<comment type="caution">
    <text evidence="4">The sequence shown here is derived from an EMBL/GenBank/DDBJ whole genome shotgun (WGS) entry which is preliminary data.</text>
</comment>
<reference evidence="4 5" key="1">
    <citation type="submission" date="2018-10" db="EMBL/GenBank/DDBJ databases">
        <title>A high-quality apple genome assembly.</title>
        <authorList>
            <person name="Hu J."/>
        </authorList>
    </citation>
    <scope>NUCLEOTIDE SEQUENCE [LARGE SCALE GENOMIC DNA]</scope>
    <source>
        <strain evidence="5">cv. HFTH1</strain>
        <tissue evidence="4">Young leaf</tissue>
    </source>
</reference>
<evidence type="ECO:0000259" key="3">
    <source>
        <dbReference type="PROSITE" id="PS50042"/>
    </source>
</evidence>
<sequence length="195" mass="22085">MQAISKTSKILQRKSVIFPQIEFIVSEYGLRREIRDEIWELVREALEEDEDNPAENIFSLLPLELQKHMKRPLFLATLRKVPGLENKDRRVLDAIMRHLKPVNYADGSYIIREGEPLDRMLFITQGSVLTYKTSGIGGGSGSSSIIRLAKRWAATSTSFADLPISTKTVKSHAKLEAFVLVADDLRLAVTWPMIC</sequence>
<name>A0A498K9Y8_MALDO</name>
<proteinExistence type="predicted"/>
<dbReference type="SUPFAM" id="SSF51206">
    <property type="entry name" value="cAMP-binding domain-like"/>
    <property type="match status" value="1"/>
</dbReference>
<keyword evidence="1" id="KW-1071">Ligand-gated ion channel</keyword>
<keyword evidence="2" id="KW-0407">Ion channel</keyword>
<dbReference type="Proteomes" id="UP000290289">
    <property type="component" value="Chromosome 4"/>
</dbReference>
<dbReference type="GO" id="GO:0034220">
    <property type="term" value="P:monoatomic ion transmembrane transport"/>
    <property type="evidence" value="ECO:0007669"/>
    <property type="project" value="UniProtKB-KW"/>
</dbReference>
<dbReference type="AlphaFoldDB" id="A0A498K9Y8"/>
<dbReference type="InterPro" id="IPR000595">
    <property type="entry name" value="cNMP-bd_dom"/>
</dbReference>
<evidence type="ECO:0000313" key="5">
    <source>
        <dbReference type="Proteomes" id="UP000290289"/>
    </source>
</evidence>
<dbReference type="PANTHER" id="PTHR45651">
    <property type="entry name" value="CYCLIC NUCLEOTIDE-GATED ION CHANNEL 15-RELATED-RELATED"/>
    <property type="match status" value="1"/>
</dbReference>
<dbReference type="Gene3D" id="2.60.120.10">
    <property type="entry name" value="Jelly Rolls"/>
    <property type="match status" value="1"/>
</dbReference>
<evidence type="ECO:0000256" key="1">
    <source>
        <dbReference type="ARBA" id="ARBA00023286"/>
    </source>
</evidence>
<gene>
    <name evidence="4" type="ORF">DVH24_026772</name>
</gene>